<evidence type="ECO:0000256" key="2">
    <source>
        <dbReference type="ARBA" id="ARBA00022448"/>
    </source>
</evidence>
<keyword evidence="6 8" id="KW-0139">CF(1)</keyword>
<evidence type="ECO:0000256" key="8">
    <source>
        <dbReference type="HAMAP-Rule" id="MF_01416"/>
    </source>
</evidence>
<dbReference type="NCBIfam" id="TIGR01145">
    <property type="entry name" value="ATP_synt_delta"/>
    <property type="match status" value="1"/>
</dbReference>
<evidence type="ECO:0000256" key="5">
    <source>
        <dbReference type="ARBA" id="ARBA00023136"/>
    </source>
</evidence>
<dbReference type="RefSeq" id="WP_346075722.1">
    <property type="nucleotide sequence ID" value="NZ_BAAARB010000006.1"/>
</dbReference>
<keyword evidence="4 8" id="KW-0406">Ion transport</keyword>
<keyword evidence="8" id="KW-1003">Cell membrane</keyword>
<comment type="subcellular location">
    <subcellularLocation>
        <location evidence="8">Cell membrane</location>
        <topology evidence="8">Peripheral membrane protein</topology>
    </subcellularLocation>
    <subcellularLocation>
        <location evidence="1">Membrane</location>
    </subcellularLocation>
</comment>
<gene>
    <name evidence="8" type="primary">atpH</name>
    <name evidence="9" type="ORF">GCM10009855_14850</name>
</gene>
<dbReference type="NCBIfam" id="NF009967">
    <property type="entry name" value="PRK13430.1"/>
    <property type="match status" value="1"/>
</dbReference>
<comment type="caution">
    <text evidence="9">The sequence shown here is derived from an EMBL/GenBank/DDBJ whole genome shotgun (WGS) entry which is preliminary data.</text>
</comment>
<comment type="function">
    <text evidence="8">This protein is part of the stalk that links CF(0) to CF(1). It either transmits conformational changes from CF(0) to CF(1) or is implicated in proton conduction.</text>
</comment>
<evidence type="ECO:0000313" key="9">
    <source>
        <dbReference type="EMBL" id="GAA2376598.1"/>
    </source>
</evidence>
<dbReference type="Gene3D" id="1.10.520.20">
    <property type="entry name" value="N-terminal domain of the delta subunit of the F1F0-ATP synthase"/>
    <property type="match status" value="1"/>
</dbReference>
<dbReference type="PROSITE" id="PS00389">
    <property type="entry name" value="ATPASE_DELTA"/>
    <property type="match status" value="1"/>
</dbReference>
<keyword evidence="3 8" id="KW-0375">Hydrogen ion transport</keyword>
<sequence>MYAASSREALEGARVELETVLRGTSASSDTDAVTVGEELLSVSDAVSGDRSLRIALADSSTAPDTRAAVADKVLTGKVSDATRSIVSSTAARAWSSDADLVEGLRRLGREALLLAAKDAGKSDAVEDELFRLARVIKGDTALEQALSDRARSTADRTALLHKLIDGKVDTITERLAVNAVATTEELPGDAVDELSQLAAASNGRKVAYVTSAGELSSDQRNALAAKLTEIYSAPVTLHVDVDPELLGGVVVRVGDERIDGSISGKIATLRRGLR</sequence>
<evidence type="ECO:0000256" key="1">
    <source>
        <dbReference type="ARBA" id="ARBA00004370"/>
    </source>
</evidence>
<comment type="function">
    <text evidence="8">F(1)F(0) ATP synthase produces ATP from ADP in the presence of a proton or sodium gradient. F-type ATPases consist of two structural domains, F(1) containing the extramembraneous catalytic core and F(0) containing the membrane proton channel, linked together by a central stalk and a peripheral stalk. During catalysis, ATP synthesis in the catalytic domain of F(1) is coupled via a rotary mechanism of the central stalk subunits to proton translocation.</text>
</comment>
<accession>A0ABP5UEZ7</accession>
<dbReference type="InterPro" id="IPR020781">
    <property type="entry name" value="ATPase_OSCP/d_CS"/>
</dbReference>
<organism evidence="9 10">
    <name type="scientific">Gordonia cholesterolivorans</name>
    <dbReference type="NCBI Taxonomy" id="559625"/>
    <lineage>
        <taxon>Bacteria</taxon>
        <taxon>Bacillati</taxon>
        <taxon>Actinomycetota</taxon>
        <taxon>Actinomycetes</taxon>
        <taxon>Mycobacteriales</taxon>
        <taxon>Gordoniaceae</taxon>
        <taxon>Gordonia</taxon>
    </lineage>
</organism>
<protein>
    <recommendedName>
        <fullName evidence="8">ATP synthase subunit delta</fullName>
    </recommendedName>
    <alternativeName>
        <fullName evidence="8">ATP synthase F(1) sector subunit delta</fullName>
    </alternativeName>
    <alternativeName>
        <fullName evidence="8">F-type ATPase subunit delta</fullName>
        <shortName evidence="8">F-ATPase subunit delta</shortName>
    </alternativeName>
</protein>
<evidence type="ECO:0000256" key="6">
    <source>
        <dbReference type="ARBA" id="ARBA00023196"/>
    </source>
</evidence>
<evidence type="ECO:0000313" key="10">
    <source>
        <dbReference type="Proteomes" id="UP001501170"/>
    </source>
</evidence>
<name>A0ABP5UEZ7_9ACTN</name>
<evidence type="ECO:0000256" key="3">
    <source>
        <dbReference type="ARBA" id="ARBA00022781"/>
    </source>
</evidence>
<dbReference type="PRINTS" id="PR00125">
    <property type="entry name" value="ATPASEDELTA"/>
</dbReference>
<keyword evidence="2 8" id="KW-0813">Transport</keyword>
<dbReference type="Proteomes" id="UP001501170">
    <property type="component" value="Unassembled WGS sequence"/>
</dbReference>
<dbReference type="InterPro" id="IPR000711">
    <property type="entry name" value="ATPase_OSCP/dsu"/>
</dbReference>
<keyword evidence="7 8" id="KW-0066">ATP synthesis</keyword>
<reference evidence="10" key="1">
    <citation type="journal article" date="2019" name="Int. J. Syst. Evol. Microbiol.">
        <title>The Global Catalogue of Microorganisms (GCM) 10K type strain sequencing project: providing services to taxonomists for standard genome sequencing and annotation.</title>
        <authorList>
            <consortium name="The Broad Institute Genomics Platform"/>
            <consortium name="The Broad Institute Genome Sequencing Center for Infectious Disease"/>
            <person name="Wu L."/>
            <person name="Ma J."/>
        </authorList>
    </citation>
    <scope>NUCLEOTIDE SEQUENCE [LARGE SCALE GENOMIC DNA]</scope>
    <source>
        <strain evidence="10">JCM 16227</strain>
    </source>
</reference>
<dbReference type="InterPro" id="IPR026015">
    <property type="entry name" value="ATP_synth_OSCP/delta_N_sf"/>
</dbReference>
<dbReference type="HAMAP" id="MF_01416">
    <property type="entry name" value="ATP_synth_delta_bact"/>
    <property type="match status" value="1"/>
</dbReference>
<evidence type="ECO:0000256" key="4">
    <source>
        <dbReference type="ARBA" id="ARBA00023065"/>
    </source>
</evidence>
<dbReference type="Pfam" id="PF00213">
    <property type="entry name" value="OSCP"/>
    <property type="match status" value="1"/>
</dbReference>
<comment type="similarity">
    <text evidence="8">Belongs to the ATPase delta chain family.</text>
</comment>
<keyword evidence="5 8" id="KW-0472">Membrane</keyword>
<evidence type="ECO:0000256" key="7">
    <source>
        <dbReference type="ARBA" id="ARBA00023310"/>
    </source>
</evidence>
<dbReference type="EMBL" id="BAAARB010000006">
    <property type="protein sequence ID" value="GAA2376598.1"/>
    <property type="molecule type" value="Genomic_DNA"/>
</dbReference>
<dbReference type="PANTHER" id="PTHR11910">
    <property type="entry name" value="ATP SYNTHASE DELTA CHAIN"/>
    <property type="match status" value="1"/>
</dbReference>
<keyword evidence="10" id="KW-1185">Reference proteome</keyword>
<proteinExistence type="inferred from homology"/>